<keyword evidence="4" id="KW-0274">FAD</keyword>
<dbReference type="InterPro" id="IPR016167">
    <property type="entry name" value="FAD-bd_PCMH_sub1"/>
</dbReference>
<comment type="similarity">
    <text evidence="2">Belongs to the oxygen-dependent FAD-linked oxidoreductase family.</text>
</comment>
<dbReference type="Gene3D" id="3.30.465.10">
    <property type="match status" value="1"/>
</dbReference>
<dbReference type="InterPro" id="IPR016166">
    <property type="entry name" value="FAD-bd_PCMH"/>
</dbReference>
<gene>
    <name evidence="8" type="ORF">LTR09_002192</name>
</gene>
<evidence type="ECO:0000313" key="9">
    <source>
        <dbReference type="Proteomes" id="UP001271007"/>
    </source>
</evidence>
<dbReference type="InterPro" id="IPR050416">
    <property type="entry name" value="FAD-linked_Oxidoreductase"/>
</dbReference>
<dbReference type="Proteomes" id="UP001271007">
    <property type="component" value="Unassembled WGS sequence"/>
</dbReference>
<dbReference type="Pfam" id="PF01565">
    <property type="entry name" value="FAD_binding_4"/>
    <property type="match status" value="1"/>
</dbReference>
<proteinExistence type="inferred from homology"/>
<dbReference type="SUPFAM" id="SSF56176">
    <property type="entry name" value="FAD-binding/transporter-associated domain-like"/>
    <property type="match status" value="1"/>
</dbReference>
<dbReference type="InterPro" id="IPR036318">
    <property type="entry name" value="FAD-bd_PCMH-like_sf"/>
</dbReference>
<dbReference type="GO" id="GO:0071949">
    <property type="term" value="F:FAD binding"/>
    <property type="evidence" value="ECO:0007669"/>
    <property type="project" value="InterPro"/>
</dbReference>
<dbReference type="GO" id="GO:0016491">
    <property type="term" value="F:oxidoreductase activity"/>
    <property type="evidence" value="ECO:0007669"/>
    <property type="project" value="UniProtKB-KW"/>
</dbReference>
<feature type="domain" description="FAD-binding PCMH-type" evidence="7">
    <location>
        <begin position="37"/>
        <end position="205"/>
    </location>
</feature>
<dbReference type="Pfam" id="PF08031">
    <property type="entry name" value="BBE"/>
    <property type="match status" value="1"/>
</dbReference>
<dbReference type="InterPro" id="IPR016169">
    <property type="entry name" value="FAD-bd_PCMH_sub2"/>
</dbReference>
<feature type="compositionally biased region" description="Polar residues" evidence="6">
    <location>
        <begin position="372"/>
        <end position="384"/>
    </location>
</feature>
<dbReference type="AlphaFoldDB" id="A0AAJ0GGN3"/>
<dbReference type="Gene3D" id="3.40.462.20">
    <property type="match status" value="1"/>
</dbReference>
<feature type="region of interest" description="Disordered" evidence="6">
    <location>
        <begin position="372"/>
        <end position="398"/>
    </location>
</feature>
<sequence length="496" mass="54862">MASNTLQHLRDLVSPSEIIERDAPAYKDAAAPWSPWADQRPPLVVQPTSLDSMSKVVKFLYDSDLDFAVRNTGTGSVSAKDVILSTHGFKDFDFNESAGTLTIGSGYDWGTVDRKMEKEAPGWQVVGARCTWVGVTGSALVGGLSWLSHEYGMISDPQNLLDVQIVLRDGKVIWASEQPDLLWALRGGGGNFGTVTALKYRARQYPKTVFAAVLFFPYSALSDVSKLVSRMAARTGDPRIAMHVCNRGTAFAEAPQGAKPGVAIMMFDAHGQQHARSDDGFGWFFKHPDAVEWAGGEMGMADVNSLGDSFKHWQGENKFWASAPLLAEIDDETVNRAWKWWEDCINVHEDFQTGSVVLLEFMQEVSIPTRPTKSITADSRQAAMSSAGGRSKTAWPHSERRHVMQLGLGRKTEGAPPSIREMAMKQFAKAGPLIAGPEKDTKEYHAGFLHEWNDVREVYGENFDRLKEIKLQYDPENRFNKGVNLTDEKVTAKATV</sequence>
<evidence type="ECO:0000256" key="5">
    <source>
        <dbReference type="ARBA" id="ARBA00023002"/>
    </source>
</evidence>
<evidence type="ECO:0000256" key="3">
    <source>
        <dbReference type="ARBA" id="ARBA00022630"/>
    </source>
</evidence>
<evidence type="ECO:0000259" key="7">
    <source>
        <dbReference type="PROSITE" id="PS51387"/>
    </source>
</evidence>
<keyword evidence="5" id="KW-0560">Oxidoreductase</keyword>
<dbReference type="InterPro" id="IPR012951">
    <property type="entry name" value="BBE"/>
</dbReference>
<evidence type="ECO:0000313" key="8">
    <source>
        <dbReference type="EMBL" id="KAK3057153.1"/>
    </source>
</evidence>
<protein>
    <recommendedName>
        <fullName evidence="7">FAD-binding PCMH-type domain-containing protein</fullName>
    </recommendedName>
</protein>
<organism evidence="8 9">
    <name type="scientific">Extremus antarcticus</name>
    <dbReference type="NCBI Taxonomy" id="702011"/>
    <lineage>
        <taxon>Eukaryota</taxon>
        <taxon>Fungi</taxon>
        <taxon>Dikarya</taxon>
        <taxon>Ascomycota</taxon>
        <taxon>Pezizomycotina</taxon>
        <taxon>Dothideomycetes</taxon>
        <taxon>Dothideomycetidae</taxon>
        <taxon>Mycosphaerellales</taxon>
        <taxon>Extremaceae</taxon>
        <taxon>Extremus</taxon>
    </lineage>
</organism>
<comment type="cofactor">
    <cofactor evidence="1">
        <name>FAD</name>
        <dbReference type="ChEBI" id="CHEBI:57692"/>
    </cofactor>
</comment>
<dbReference type="PANTHER" id="PTHR42973">
    <property type="entry name" value="BINDING OXIDOREDUCTASE, PUTATIVE (AFU_ORTHOLOGUE AFUA_1G17690)-RELATED"/>
    <property type="match status" value="1"/>
</dbReference>
<reference evidence="8" key="1">
    <citation type="submission" date="2023-04" db="EMBL/GenBank/DDBJ databases">
        <title>Black Yeasts Isolated from many extreme environments.</title>
        <authorList>
            <person name="Coleine C."/>
            <person name="Stajich J.E."/>
            <person name="Selbmann L."/>
        </authorList>
    </citation>
    <scope>NUCLEOTIDE SEQUENCE</scope>
    <source>
        <strain evidence="8">CCFEE 5312</strain>
    </source>
</reference>
<keyword evidence="9" id="KW-1185">Reference proteome</keyword>
<dbReference type="PANTHER" id="PTHR42973:SF39">
    <property type="entry name" value="FAD-BINDING PCMH-TYPE DOMAIN-CONTAINING PROTEIN"/>
    <property type="match status" value="1"/>
</dbReference>
<dbReference type="EMBL" id="JAWDJX010000004">
    <property type="protein sequence ID" value="KAK3057153.1"/>
    <property type="molecule type" value="Genomic_DNA"/>
</dbReference>
<evidence type="ECO:0000256" key="6">
    <source>
        <dbReference type="SAM" id="MobiDB-lite"/>
    </source>
</evidence>
<dbReference type="Gene3D" id="3.30.43.10">
    <property type="entry name" value="Uridine Diphospho-n-acetylenolpyruvylglucosamine Reductase, domain 2"/>
    <property type="match status" value="1"/>
</dbReference>
<evidence type="ECO:0000256" key="2">
    <source>
        <dbReference type="ARBA" id="ARBA00005466"/>
    </source>
</evidence>
<accession>A0AAJ0GGN3</accession>
<dbReference type="PROSITE" id="PS51387">
    <property type="entry name" value="FAD_PCMH"/>
    <property type="match status" value="1"/>
</dbReference>
<name>A0AAJ0GGN3_9PEZI</name>
<dbReference type="InterPro" id="IPR006094">
    <property type="entry name" value="Oxid_FAD_bind_N"/>
</dbReference>
<evidence type="ECO:0000256" key="1">
    <source>
        <dbReference type="ARBA" id="ARBA00001974"/>
    </source>
</evidence>
<keyword evidence="3" id="KW-0285">Flavoprotein</keyword>
<evidence type="ECO:0000256" key="4">
    <source>
        <dbReference type="ARBA" id="ARBA00022827"/>
    </source>
</evidence>
<comment type="caution">
    <text evidence="8">The sequence shown here is derived from an EMBL/GenBank/DDBJ whole genome shotgun (WGS) entry which is preliminary data.</text>
</comment>